<gene>
    <name evidence="3" type="ORF">ACFOUO_12760</name>
</gene>
<reference evidence="4" key="1">
    <citation type="journal article" date="2019" name="Int. J. Syst. Evol. Microbiol.">
        <title>The Global Catalogue of Microorganisms (GCM) 10K type strain sequencing project: providing services to taxonomists for standard genome sequencing and annotation.</title>
        <authorList>
            <consortium name="The Broad Institute Genomics Platform"/>
            <consortium name="The Broad Institute Genome Sequencing Center for Infectious Disease"/>
            <person name="Wu L."/>
            <person name="Ma J."/>
        </authorList>
    </citation>
    <scope>NUCLEOTIDE SEQUENCE [LARGE SCALE GENOMIC DNA]</scope>
    <source>
        <strain evidence="4">IBRC-M 10813</strain>
    </source>
</reference>
<feature type="compositionally biased region" description="Basic and acidic residues" evidence="1">
    <location>
        <begin position="1"/>
        <end position="47"/>
    </location>
</feature>
<name>A0ABV8JH70_9BACL</name>
<dbReference type="InterPro" id="IPR007391">
    <property type="entry name" value="Vancomycin_resist_VanW"/>
</dbReference>
<dbReference type="InterPro" id="IPR052913">
    <property type="entry name" value="Glycopeptide_resist_protein"/>
</dbReference>
<evidence type="ECO:0000256" key="2">
    <source>
        <dbReference type="SAM" id="Phobius"/>
    </source>
</evidence>
<evidence type="ECO:0000313" key="3">
    <source>
        <dbReference type="EMBL" id="MFC4077670.1"/>
    </source>
</evidence>
<keyword evidence="4" id="KW-1185">Reference proteome</keyword>
<sequence>MEEKKHPSSEEEKEQTHRSGEEFSREEEPKQAEMEAEPDSGKQDNLLKEGISSGKLGQAGDKLIPFFQRIPLVNRIPFDRVGAKRIAVGTLVTLAGLTTILTLWVAYALSEEIDAASKLEQKAVKSVDTKPAPQEITLVHGEHEWKTDLRKMGYNGKDPSTLDRAKWKAWVKQVKKEVDDPAQNARTARFGGKIRPERMGWLLDEKEMEKWADRIDKKVNRIHYIPLVSDAPTVTTEDLKRVNGQHIGHYTTYFNPGNTNRTTNLRLSSQAIHNRVVNPGEVFSFNKTVGERTAARGYKSAIIIVKGEYSEGLGGGICQTSSTLFNSVDNAGLAITARFSHSKEVTYVPKRRDATVAWHGPDFRFRNNLRKPVLIRTSIGGGTLSVDLYTVPGTYHHPRAVQAAPRKVEDMVLPQ</sequence>
<dbReference type="PANTHER" id="PTHR35788:SF1">
    <property type="entry name" value="EXPORTED PROTEIN"/>
    <property type="match status" value="1"/>
</dbReference>
<proteinExistence type="predicted"/>
<feature type="transmembrane region" description="Helical" evidence="2">
    <location>
        <begin position="86"/>
        <end position="109"/>
    </location>
</feature>
<organism evidence="3 4">
    <name type="scientific">Salinithrix halophila</name>
    <dbReference type="NCBI Taxonomy" id="1485204"/>
    <lineage>
        <taxon>Bacteria</taxon>
        <taxon>Bacillati</taxon>
        <taxon>Bacillota</taxon>
        <taxon>Bacilli</taxon>
        <taxon>Bacillales</taxon>
        <taxon>Thermoactinomycetaceae</taxon>
        <taxon>Salinithrix</taxon>
    </lineage>
</organism>
<dbReference type="Proteomes" id="UP001595843">
    <property type="component" value="Unassembled WGS sequence"/>
</dbReference>
<dbReference type="Pfam" id="PF04294">
    <property type="entry name" value="VanW"/>
    <property type="match status" value="1"/>
</dbReference>
<evidence type="ECO:0000313" key="4">
    <source>
        <dbReference type="Proteomes" id="UP001595843"/>
    </source>
</evidence>
<keyword evidence="2" id="KW-0812">Transmembrane</keyword>
<keyword evidence="2" id="KW-1133">Transmembrane helix</keyword>
<protein>
    <submittedName>
        <fullName evidence="3">VanW family protein</fullName>
    </submittedName>
</protein>
<dbReference type="PANTHER" id="PTHR35788">
    <property type="entry name" value="EXPORTED PROTEIN-RELATED"/>
    <property type="match status" value="1"/>
</dbReference>
<dbReference type="EMBL" id="JBHSAP010000015">
    <property type="protein sequence ID" value="MFC4077670.1"/>
    <property type="molecule type" value="Genomic_DNA"/>
</dbReference>
<comment type="caution">
    <text evidence="3">The sequence shown here is derived from an EMBL/GenBank/DDBJ whole genome shotgun (WGS) entry which is preliminary data.</text>
</comment>
<accession>A0ABV8JH70</accession>
<dbReference type="RefSeq" id="WP_380705476.1">
    <property type="nucleotide sequence ID" value="NZ_JBHSAP010000015.1"/>
</dbReference>
<feature type="region of interest" description="Disordered" evidence="1">
    <location>
        <begin position="1"/>
        <end position="48"/>
    </location>
</feature>
<keyword evidence="2" id="KW-0472">Membrane</keyword>
<evidence type="ECO:0000256" key="1">
    <source>
        <dbReference type="SAM" id="MobiDB-lite"/>
    </source>
</evidence>